<dbReference type="InterPro" id="IPR012434">
    <property type="entry name" value="DUF1631"/>
</dbReference>
<accession>A0A3M6R0H9</accession>
<gene>
    <name evidence="2" type="ORF">D8I35_06915</name>
</gene>
<dbReference type="AlphaFoldDB" id="A0A3M6R0H9"/>
<dbReference type="OrthoDB" id="6188167at2"/>
<evidence type="ECO:0000313" key="3">
    <source>
        <dbReference type="Proteomes" id="UP000278006"/>
    </source>
</evidence>
<dbReference type="EMBL" id="RDQO01000001">
    <property type="protein sequence ID" value="RMX08766.1"/>
    <property type="molecule type" value="Genomic_DNA"/>
</dbReference>
<proteinExistence type="predicted"/>
<feature type="region of interest" description="Disordered" evidence="1">
    <location>
        <begin position="563"/>
        <end position="624"/>
    </location>
</feature>
<dbReference type="Pfam" id="PF07793">
    <property type="entry name" value="DUF1631"/>
    <property type="match status" value="1"/>
</dbReference>
<keyword evidence="3" id="KW-1185">Reference proteome</keyword>
<comment type="caution">
    <text evidence="2">The sequence shown here is derived from an EMBL/GenBank/DDBJ whole genome shotgun (WGS) entry which is preliminary data.</text>
</comment>
<evidence type="ECO:0000256" key="1">
    <source>
        <dbReference type="SAM" id="MobiDB-lite"/>
    </source>
</evidence>
<sequence length="708" mass="75858">MSPRCRSCGRCCRTDGQRVRRGETVTTNQNGRNRDILKNSIASTIRESDGLIRRVLRETGVRLAEHNQGAVERSATAMQALRLLDSCYEIWVRQYPAYLLRAFSEVTDFDPFSQEEGVASGLGTLGLGDELSIQGRSELTHMQRTLDASVESAQDKLDALVSAARGYAYVRPGRNPLRAENYLLAAQKLIYQSEAPEPVRLLLLRNLTTALAPALARTYQVAANTLSEAGVEAVQKRSTGFGALSTGLGSIANFSVDPDTAPDALLTQEELLRLLGNDVVHAIVAPSAAAHAPANPPGSEPADGWTLDRLLAQTGRAVAHLPPVKALLAQWQPALRTIVQNDPAFLRDAAHPARQWLDWLAQSAGGFASVAAGGFTPYLTQLQHVSAHFGLAQALSGQAFENARAALTVAGADSVAKEETVTATQPEVKQQELSPQQLLEVVMARIEALPVYAATHPRVQKFVMDSWARVIVRSILRQVRRHPSASSIDAQEWVDRDPSGYLALVPLMLASVQSDHWVDADDAELQDAVEHMWSQVQQGLQSVGLSSEKVVAAVDKLRNLHQQARQLAADAPSDGDAEPAGAHGSGQMPLSSSAFPTQQPVPAPLPAGEREAPGGGANHSSASVAAAQASTASFAARPDASTAADSSLDMRVGAWFMVGEHSKAVRTCLSWASPDGTVFMFTSADGSNQTMTRRRLLQLHQAGQLQPA</sequence>
<name>A0A3M6R0H9_9BURK</name>
<feature type="compositionally biased region" description="Polar residues" evidence="1">
    <location>
        <begin position="588"/>
        <end position="598"/>
    </location>
</feature>
<reference evidence="2 3" key="1">
    <citation type="submission" date="2018-10" db="EMBL/GenBank/DDBJ databases">
        <title>Draft genome of Cortibacter populi DSM10536.</title>
        <authorList>
            <person name="Bernier A.-M."/>
            <person name="Bernard K."/>
        </authorList>
    </citation>
    <scope>NUCLEOTIDE SEQUENCE [LARGE SCALE GENOMIC DNA]</scope>
    <source>
        <strain evidence="2 3">DSM 105136</strain>
    </source>
</reference>
<organism evidence="2 3">
    <name type="scientific">Corticibacter populi</name>
    <dbReference type="NCBI Taxonomy" id="1550736"/>
    <lineage>
        <taxon>Bacteria</taxon>
        <taxon>Pseudomonadati</taxon>
        <taxon>Pseudomonadota</taxon>
        <taxon>Betaproteobacteria</taxon>
        <taxon>Burkholderiales</taxon>
        <taxon>Comamonadaceae</taxon>
        <taxon>Corticibacter</taxon>
    </lineage>
</organism>
<evidence type="ECO:0000313" key="2">
    <source>
        <dbReference type="EMBL" id="RMX08766.1"/>
    </source>
</evidence>
<dbReference type="Proteomes" id="UP000278006">
    <property type="component" value="Unassembled WGS sequence"/>
</dbReference>
<protein>
    <submittedName>
        <fullName evidence="2">DUF1631 family protein</fullName>
    </submittedName>
</protein>